<keyword evidence="1 2" id="KW-0430">Lectin</keyword>
<dbReference type="InterPro" id="IPR013320">
    <property type="entry name" value="ConA-like_dom_sf"/>
</dbReference>
<dbReference type="Proteomes" id="UP000887575">
    <property type="component" value="Unassembled WGS sequence"/>
</dbReference>
<dbReference type="SUPFAM" id="SSF49899">
    <property type="entry name" value="Concanavalin A-like lectins/glucanases"/>
    <property type="match status" value="2"/>
</dbReference>
<dbReference type="Pfam" id="PF00337">
    <property type="entry name" value="Gal-bind_lectin"/>
    <property type="match status" value="2"/>
</dbReference>
<dbReference type="AlphaFoldDB" id="A0AAF3E868"/>
<evidence type="ECO:0000313" key="5">
    <source>
        <dbReference type="WBParaSite" id="MBELARI_LOCUS10113"/>
    </source>
</evidence>
<accession>A0AAF3E868</accession>
<organism evidence="4 5">
    <name type="scientific">Mesorhabditis belari</name>
    <dbReference type="NCBI Taxonomy" id="2138241"/>
    <lineage>
        <taxon>Eukaryota</taxon>
        <taxon>Metazoa</taxon>
        <taxon>Ecdysozoa</taxon>
        <taxon>Nematoda</taxon>
        <taxon>Chromadorea</taxon>
        <taxon>Rhabditida</taxon>
        <taxon>Rhabditina</taxon>
        <taxon>Rhabditomorpha</taxon>
        <taxon>Rhabditoidea</taxon>
        <taxon>Rhabditidae</taxon>
        <taxon>Mesorhabditinae</taxon>
        <taxon>Mesorhabditis</taxon>
    </lineage>
</organism>
<feature type="domain" description="Galectin" evidence="3">
    <location>
        <begin position="151"/>
        <end position="277"/>
    </location>
</feature>
<evidence type="ECO:0000256" key="1">
    <source>
        <dbReference type="ARBA" id="ARBA00022734"/>
    </source>
</evidence>
<dbReference type="Gene3D" id="2.60.120.200">
    <property type="match status" value="2"/>
</dbReference>
<dbReference type="SMART" id="SM00276">
    <property type="entry name" value="GLECT"/>
    <property type="match status" value="2"/>
</dbReference>
<dbReference type="PANTHER" id="PTHR11346:SF116">
    <property type="entry name" value="GALECTIN"/>
    <property type="match status" value="1"/>
</dbReference>
<dbReference type="FunFam" id="2.60.120.200:FF:000276">
    <property type="entry name" value="Galectin"/>
    <property type="match status" value="1"/>
</dbReference>
<dbReference type="SMART" id="SM00908">
    <property type="entry name" value="Gal-bind_lectin"/>
    <property type="match status" value="2"/>
</dbReference>
<evidence type="ECO:0000313" key="4">
    <source>
        <dbReference type="Proteomes" id="UP000887575"/>
    </source>
</evidence>
<reference evidence="5" key="1">
    <citation type="submission" date="2024-02" db="UniProtKB">
        <authorList>
            <consortium name="WormBaseParasite"/>
        </authorList>
    </citation>
    <scope>IDENTIFICATION</scope>
</reference>
<dbReference type="InterPro" id="IPR044156">
    <property type="entry name" value="Galectin-like"/>
</dbReference>
<evidence type="ECO:0000259" key="3">
    <source>
        <dbReference type="PROSITE" id="PS51304"/>
    </source>
</evidence>
<sequence length="279" mass="32043">MAHDGFSVPYTTKLMSPLQDGQTINLRGHINNDAKSVEVNFLRGHSDLPAAEAILHVKFLFSDKKFVFNSYQQGQWGKEERVSMHVKPGQDYDLRVRALSEHLEIRLNGDKIHEYKNRAPFTMTEYFQVKGDCTLSEVHWGGRVYNLPWETGFANGASMPAGQRIHLYAIPKGDWKLDFIARNGDLLFHWNPRFKENAIVRNSNKNGTWGQEEREGPFPFKKEHGNDITIVNEPYSIQIHVDGHQIGTFQHRCADPVHDYIGFRVDGDVDITNVDFKHP</sequence>
<dbReference type="CDD" id="cd00070">
    <property type="entry name" value="GLECT"/>
    <property type="match status" value="2"/>
</dbReference>
<dbReference type="PROSITE" id="PS51304">
    <property type="entry name" value="GALECTIN"/>
    <property type="match status" value="2"/>
</dbReference>
<name>A0AAF3E868_9BILA</name>
<dbReference type="WBParaSite" id="MBELARI_LOCUS10113">
    <property type="protein sequence ID" value="MBELARI_LOCUS10113"/>
    <property type="gene ID" value="MBELARI_LOCUS10113"/>
</dbReference>
<feature type="domain" description="Galectin" evidence="3">
    <location>
        <begin position="10"/>
        <end position="141"/>
    </location>
</feature>
<dbReference type="PANTHER" id="PTHR11346">
    <property type="entry name" value="GALECTIN"/>
    <property type="match status" value="1"/>
</dbReference>
<evidence type="ECO:0000256" key="2">
    <source>
        <dbReference type="RuleBase" id="RU102079"/>
    </source>
</evidence>
<proteinExistence type="predicted"/>
<dbReference type="InterPro" id="IPR001079">
    <property type="entry name" value="Galectin_CRD"/>
</dbReference>
<keyword evidence="4" id="KW-1185">Reference proteome</keyword>
<dbReference type="GO" id="GO:0030246">
    <property type="term" value="F:carbohydrate binding"/>
    <property type="evidence" value="ECO:0007669"/>
    <property type="project" value="UniProtKB-UniRule"/>
</dbReference>
<protein>
    <recommendedName>
        <fullName evidence="2">Galectin</fullName>
    </recommendedName>
</protein>